<gene>
    <name evidence="4" type="ORF">K432DRAFT_342629</name>
</gene>
<dbReference type="EMBL" id="KV744814">
    <property type="protein sequence ID" value="OCK85751.1"/>
    <property type="molecule type" value="Genomic_DNA"/>
</dbReference>
<evidence type="ECO:0000256" key="2">
    <source>
        <dbReference type="SAM" id="Phobius"/>
    </source>
</evidence>
<feature type="transmembrane region" description="Helical" evidence="2">
    <location>
        <begin position="236"/>
        <end position="258"/>
    </location>
</feature>
<evidence type="ECO:0000256" key="3">
    <source>
        <dbReference type="SAM" id="SignalP"/>
    </source>
</evidence>
<keyword evidence="2" id="KW-0472">Membrane</keyword>
<evidence type="ECO:0000313" key="5">
    <source>
        <dbReference type="Proteomes" id="UP000250266"/>
    </source>
</evidence>
<proteinExistence type="predicted"/>
<dbReference type="Proteomes" id="UP000250266">
    <property type="component" value="Unassembled WGS sequence"/>
</dbReference>
<keyword evidence="5" id="KW-1185">Reference proteome</keyword>
<keyword evidence="2" id="KW-1133">Transmembrane helix</keyword>
<organism evidence="4 5">
    <name type="scientific">Lepidopterella palustris CBS 459.81</name>
    <dbReference type="NCBI Taxonomy" id="1314670"/>
    <lineage>
        <taxon>Eukaryota</taxon>
        <taxon>Fungi</taxon>
        <taxon>Dikarya</taxon>
        <taxon>Ascomycota</taxon>
        <taxon>Pezizomycotina</taxon>
        <taxon>Dothideomycetes</taxon>
        <taxon>Pleosporomycetidae</taxon>
        <taxon>Mytilinidiales</taxon>
        <taxon>Argynnaceae</taxon>
        <taxon>Lepidopterella</taxon>
    </lineage>
</organism>
<reference evidence="4 5" key="1">
    <citation type="journal article" date="2016" name="Nat. Commun.">
        <title>Ectomycorrhizal ecology is imprinted in the genome of the dominant symbiotic fungus Cenococcum geophilum.</title>
        <authorList>
            <consortium name="DOE Joint Genome Institute"/>
            <person name="Peter M."/>
            <person name="Kohler A."/>
            <person name="Ohm R.A."/>
            <person name="Kuo A."/>
            <person name="Krutzmann J."/>
            <person name="Morin E."/>
            <person name="Arend M."/>
            <person name="Barry K.W."/>
            <person name="Binder M."/>
            <person name="Choi C."/>
            <person name="Clum A."/>
            <person name="Copeland A."/>
            <person name="Grisel N."/>
            <person name="Haridas S."/>
            <person name="Kipfer T."/>
            <person name="LaButti K."/>
            <person name="Lindquist E."/>
            <person name="Lipzen A."/>
            <person name="Maire R."/>
            <person name="Meier B."/>
            <person name="Mihaltcheva S."/>
            <person name="Molinier V."/>
            <person name="Murat C."/>
            <person name="Poggeler S."/>
            <person name="Quandt C.A."/>
            <person name="Sperisen C."/>
            <person name="Tritt A."/>
            <person name="Tisserant E."/>
            <person name="Crous P.W."/>
            <person name="Henrissat B."/>
            <person name="Nehls U."/>
            <person name="Egli S."/>
            <person name="Spatafora J.W."/>
            <person name="Grigoriev I.V."/>
            <person name="Martin F.M."/>
        </authorList>
    </citation>
    <scope>NUCLEOTIDE SEQUENCE [LARGE SCALE GENOMIC DNA]</scope>
    <source>
        <strain evidence="4 5">CBS 459.81</strain>
    </source>
</reference>
<dbReference type="Pfam" id="PF14610">
    <property type="entry name" value="Psg1"/>
    <property type="match status" value="1"/>
</dbReference>
<evidence type="ECO:0000313" key="4">
    <source>
        <dbReference type="EMBL" id="OCK85751.1"/>
    </source>
</evidence>
<name>A0A8E2EL06_9PEZI</name>
<evidence type="ECO:0008006" key="6">
    <source>
        <dbReference type="Google" id="ProtNLM"/>
    </source>
</evidence>
<dbReference type="AlphaFoldDB" id="A0A8E2EL06"/>
<sequence>MRINSASAALFALSGALLGVSAGPLAKRDSTTSSSASSQPTAALAVSTLSDGKTTTFAVAFPSTLASGSVVSTTIASAAATSSAASATSSAPSSTVSPLNPSHDFPVCHDASAAPFCLPNNESTLYVGETYYVTWDPDYFPINSTITIKLNYANRTSNQAWSSDPIDNSWGVTTITMDSTWLQGYTMYNLSFYALMFQSSDPSEKSIPYDGPTITLMNKPPNHYTPPEPTKPPNKLGLMIGLPVSLGFCALVVLGLCIGMRKHRQIGLGNVMGRRGGYGSGKSKRQRMGLGKGGAIRLQEREVLSGSQYRDDAPQTRTARGHAREESLGSLVSDDGIRPFAGGNAFRAEVERQKTGR</sequence>
<keyword evidence="2" id="KW-0812">Transmembrane</keyword>
<feature type="chain" id="PRO_5034866074" description="Mid2 domain-containing protein" evidence="3">
    <location>
        <begin position="23"/>
        <end position="357"/>
    </location>
</feature>
<keyword evidence="3" id="KW-0732">Signal</keyword>
<feature type="compositionally biased region" description="Basic and acidic residues" evidence="1">
    <location>
        <begin position="304"/>
        <end position="314"/>
    </location>
</feature>
<feature type="region of interest" description="Disordered" evidence="1">
    <location>
        <begin position="304"/>
        <end position="357"/>
    </location>
</feature>
<feature type="compositionally biased region" description="Basic and acidic residues" evidence="1">
    <location>
        <begin position="348"/>
        <end position="357"/>
    </location>
</feature>
<feature type="signal peptide" evidence="3">
    <location>
        <begin position="1"/>
        <end position="22"/>
    </location>
</feature>
<dbReference type="OrthoDB" id="4084551at2759"/>
<dbReference type="InterPro" id="IPR028000">
    <property type="entry name" value="Pma1"/>
</dbReference>
<accession>A0A8E2EL06</accession>
<evidence type="ECO:0000256" key="1">
    <source>
        <dbReference type="SAM" id="MobiDB-lite"/>
    </source>
</evidence>
<protein>
    <recommendedName>
        <fullName evidence="6">Mid2 domain-containing protein</fullName>
    </recommendedName>
</protein>